<dbReference type="FunFam" id="3.90.80.10:FF:000003">
    <property type="entry name" value="Inorganic pyrophosphatase"/>
    <property type="match status" value="1"/>
</dbReference>
<evidence type="ECO:0000256" key="7">
    <source>
        <dbReference type="ARBA" id="ARBA00022842"/>
    </source>
</evidence>
<dbReference type="GO" id="GO:0000287">
    <property type="term" value="F:magnesium ion binding"/>
    <property type="evidence" value="ECO:0007669"/>
    <property type="project" value="InterPro"/>
</dbReference>
<evidence type="ECO:0000256" key="5">
    <source>
        <dbReference type="ARBA" id="ARBA00022723"/>
    </source>
</evidence>
<dbReference type="FunCoup" id="A2F2T3">
    <property type="interactions" value="500"/>
</dbReference>
<organism evidence="10 11">
    <name type="scientific">Trichomonas vaginalis (strain ATCC PRA-98 / G3)</name>
    <dbReference type="NCBI Taxonomy" id="412133"/>
    <lineage>
        <taxon>Eukaryota</taxon>
        <taxon>Metamonada</taxon>
        <taxon>Parabasalia</taxon>
        <taxon>Trichomonadida</taxon>
        <taxon>Trichomonadidae</taxon>
        <taxon>Trichomonas</taxon>
    </lineage>
</organism>
<dbReference type="PROSITE" id="PS00387">
    <property type="entry name" value="PPASE"/>
    <property type="match status" value="1"/>
</dbReference>
<dbReference type="SMR" id="A2F2T3"/>
<evidence type="ECO:0000256" key="9">
    <source>
        <dbReference type="ARBA" id="ARBA00047820"/>
    </source>
</evidence>
<keyword evidence="5" id="KW-0479">Metal-binding</keyword>
<keyword evidence="4" id="KW-0963">Cytoplasm</keyword>
<dbReference type="VEuPathDB" id="TrichDB:TVAGG3_0523950"/>
<dbReference type="Proteomes" id="UP000001542">
    <property type="component" value="Unassembled WGS sequence"/>
</dbReference>
<comment type="cofactor">
    <cofactor evidence="1">
        <name>Mg(2+)</name>
        <dbReference type="ChEBI" id="CHEBI:18420"/>
    </cofactor>
</comment>
<evidence type="ECO:0000256" key="1">
    <source>
        <dbReference type="ARBA" id="ARBA00001946"/>
    </source>
</evidence>
<dbReference type="GO" id="GO:0006796">
    <property type="term" value="P:phosphate-containing compound metabolic process"/>
    <property type="evidence" value="ECO:0000318"/>
    <property type="project" value="GO_Central"/>
</dbReference>
<comment type="catalytic activity">
    <reaction evidence="9">
        <text>diphosphate + H2O = 2 phosphate + H(+)</text>
        <dbReference type="Rhea" id="RHEA:24576"/>
        <dbReference type="ChEBI" id="CHEBI:15377"/>
        <dbReference type="ChEBI" id="CHEBI:15378"/>
        <dbReference type="ChEBI" id="CHEBI:33019"/>
        <dbReference type="ChEBI" id="CHEBI:43474"/>
        <dbReference type="EC" id="3.6.1.1"/>
    </reaction>
</comment>
<dbReference type="KEGG" id="tva:4758616"/>
<dbReference type="EMBL" id="DS113589">
    <property type="protein sequence ID" value="EAY00793.1"/>
    <property type="molecule type" value="Genomic_DNA"/>
</dbReference>
<dbReference type="GO" id="GO:0004427">
    <property type="term" value="F:inorganic diphosphate phosphatase activity"/>
    <property type="evidence" value="ECO:0000318"/>
    <property type="project" value="GO_Central"/>
</dbReference>
<keyword evidence="11" id="KW-1185">Reference proteome</keyword>
<proteinExistence type="inferred from homology"/>
<reference evidence="10" key="1">
    <citation type="submission" date="2006-10" db="EMBL/GenBank/DDBJ databases">
        <authorList>
            <person name="Amadeo P."/>
            <person name="Zhao Q."/>
            <person name="Wortman J."/>
            <person name="Fraser-Liggett C."/>
            <person name="Carlton J."/>
        </authorList>
    </citation>
    <scope>NUCLEOTIDE SEQUENCE</scope>
    <source>
        <strain evidence="10">G3</strain>
    </source>
</reference>
<evidence type="ECO:0000256" key="3">
    <source>
        <dbReference type="ARBA" id="ARBA00012146"/>
    </source>
</evidence>
<dbReference type="HAMAP" id="MF_00209">
    <property type="entry name" value="Inorganic_PPase"/>
    <property type="match status" value="1"/>
</dbReference>
<dbReference type="AlphaFoldDB" id="A2F2T3"/>
<reference evidence="10" key="2">
    <citation type="journal article" date="2007" name="Science">
        <title>Draft genome sequence of the sexually transmitted pathogen Trichomonas vaginalis.</title>
        <authorList>
            <person name="Carlton J.M."/>
            <person name="Hirt R.P."/>
            <person name="Silva J.C."/>
            <person name="Delcher A.L."/>
            <person name="Schatz M."/>
            <person name="Zhao Q."/>
            <person name="Wortman J.R."/>
            <person name="Bidwell S.L."/>
            <person name="Alsmark U.C.M."/>
            <person name="Besteiro S."/>
            <person name="Sicheritz-Ponten T."/>
            <person name="Noel C.J."/>
            <person name="Dacks J.B."/>
            <person name="Foster P.G."/>
            <person name="Simillion C."/>
            <person name="Van de Peer Y."/>
            <person name="Miranda-Saavedra D."/>
            <person name="Barton G.J."/>
            <person name="Westrop G.D."/>
            <person name="Mueller S."/>
            <person name="Dessi D."/>
            <person name="Fiori P.L."/>
            <person name="Ren Q."/>
            <person name="Paulsen I."/>
            <person name="Zhang H."/>
            <person name="Bastida-Corcuera F.D."/>
            <person name="Simoes-Barbosa A."/>
            <person name="Brown M.T."/>
            <person name="Hayes R.D."/>
            <person name="Mukherjee M."/>
            <person name="Okumura C.Y."/>
            <person name="Schneider R."/>
            <person name="Smith A.J."/>
            <person name="Vanacova S."/>
            <person name="Villalvazo M."/>
            <person name="Haas B.J."/>
            <person name="Pertea M."/>
            <person name="Feldblyum T.V."/>
            <person name="Utterback T.R."/>
            <person name="Shu C.L."/>
            <person name="Osoegawa K."/>
            <person name="de Jong P.J."/>
            <person name="Hrdy I."/>
            <person name="Horvathova L."/>
            <person name="Zubacova Z."/>
            <person name="Dolezal P."/>
            <person name="Malik S.B."/>
            <person name="Logsdon J.M. Jr."/>
            <person name="Henze K."/>
            <person name="Gupta A."/>
            <person name="Wang C.C."/>
            <person name="Dunne R.L."/>
            <person name="Upcroft J.A."/>
            <person name="Upcroft P."/>
            <person name="White O."/>
            <person name="Salzberg S.L."/>
            <person name="Tang P."/>
            <person name="Chiu C.-H."/>
            <person name="Lee Y.-S."/>
            <person name="Embley T.M."/>
            <person name="Coombs G.H."/>
            <person name="Mottram J.C."/>
            <person name="Tachezy J."/>
            <person name="Fraser-Liggett C.M."/>
            <person name="Johnson P.J."/>
        </authorList>
    </citation>
    <scope>NUCLEOTIDE SEQUENCE [LARGE SCALE GENOMIC DNA]</scope>
    <source>
        <strain evidence="10">G3</strain>
    </source>
</reference>
<dbReference type="InterPro" id="IPR008162">
    <property type="entry name" value="Pyrophosphatase"/>
</dbReference>
<evidence type="ECO:0000256" key="4">
    <source>
        <dbReference type="ARBA" id="ARBA00022490"/>
    </source>
</evidence>
<dbReference type="Gene3D" id="3.90.80.10">
    <property type="entry name" value="Inorganic pyrophosphatase"/>
    <property type="match status" value="1"/>
</dbReference>
<dbReference type="eggNOG" id="KOG1626">
    <property type="taxonomic scope" value="Eukaryota"/>
</dbReference>
<evidence type="ECO:0000256" key="2">
    <source>
        <dbReference type="ARBA" id="ARBA00006220"/>
    </source>
</evidence>
<comment type="similarity">
    <text evidence="2">Belongs to the PPase family.</text>
</comment>
<keyword evidence="6" id="KW-0378">Hydrolase</keyword>
<dbReference type="Pfam" id="PF00719">
    <property type="entry name" value="Pyrophosphatase"/>
    <property type="match status" value="1"/>
</dbReference>
<evidence type="ECO:0000256" key="6">
    <source>
        <dbReference type="ARBA" id="ARBA00022801"/>
    </source>
</evidence>
<dbReference type="SUPFAM" id="SSF50324">
    <property type="entry name" value="Inorganic pyrophosphatase"/>
    <property type="match status" value="1"/>
</dbReference>
<evidence type="ECO:0000313" key="11">
    <source>
        <dbReference type="Proteomes" id="UP000001542"/>
    </source>
</evidence>
<dbReference type="VEuPathDB" id="TrichDB:TVAG_231330"/>
<dbReference type="GO" id="GO:0005737">
    <property type="term" value="C:cytoplasm"/>
    <property type="evidence" value="ECO:0007669"/>
    <property type="project" value="InterPro"/>
</dbReference>
<dbReference type="InterPro" id="IPR036649">
    <property type="entry name" value="Pyrophosphatase_sf"/>
</dbReference>
<dbReference type="EC" id="3.6.1.1" evidence="3"/>
<evidence type="ECO:0000256" key="8">
    <source>
        <dbReference type="ARBA" id="ARBA00040300"/>
    </source>
</evidence>
<accession>A2F2T3</accession>
<dbReference type="InParanoid" id="A2F2T3"/>
<dbReference type="CDD" id="cd00412">
    <property type="entry name" value="pyrophosphatase"/>
    <property type="match status" value="1"/>
</dbReference>
<gene>
    <name evidence="10" type="ORF">TVAG_231330</name>
</gene>
<keyword evidence="7" id="KW-0460">Magnesium</keyword>
<dbReference type="RefSeq" id="XP_001313722.1">
    <property type="nucleotide sequence ID" value="XM_001313721.1"/>
</dbReference>
<sequence>MTVQVADEVDDHVMMKDGLQISKEDREYHEYMDSLYKKIGGQGKTINIPTERSLSVAHPWHGVSIGPSFPDIVSAVIEIPALSRVKTELDKPSGLLKVDRILHSSVIYPANYGFIPETLAEDNDPLDILVLCQLSVPPLALMRVRPIGIMPMVDGGDPDDKIIAVAVSDPEYNIYYDVSELPPFKLLMINQFFNDYKTLERKEVRTFKPMGAGHAKRIIKQCYDLYHSHFKVETK</sequence>
<dbReference type="PANTHER" id="PTHR10286">
    <property type="entry name" value="INORGANIC PYROPHOSPHATASE"/>
    <property type="match status" value="1"/>
</dbReference>
<name>A2F2T3_TRIV3</name>
<dbReference type="OrthoDB" id="1608002at2759"/>
<evidence type="ECO:0000313" key="10">
    <source>
        <dbReference type="EMBL" id="EAY00793.1"/>
    </source>
</evidence>
<protein>
    <recommendedName>
        <fullName evidence="8">Inorganic pyrophosphatase</fullName>
        <ecNumber evidence="3">3.6.1.1</ecNumber>
    </recommendedName>
</protein>
<dbReference type="STRING" id="5722.A2F2T3"/>
<dbReference type="OMA" id="TYYWEHY"/>